<evidence type="ECO:0000313" key="3">
    <source>
        <dbReference type="Proteomes" id="UP001165289"/>
    </source>
</evidence>
<accession>A0AAV7JDI0</accession>
<dbReference type="EMBL" id="JAKMXF010000354">
    <property type="protein sequence ID" value="KAI6646520.1"/>
    <property type="molecule type" value="Genomic_DNA"/>
</dbReference>
<evidence type="ECO:0000256" key="1">
    <source>
        <dbReference type="SAM" id="MobiDB-lite"/>
    </source>
</evidence>
<reference evidence="2 3" key="1">
    <citation type="journal article" date="2023" name="BMC Biol.">
        <title>The compact genome of the sponge Oopsacas minuta (Hexactinellida) is lacking key metazoan core genes.</title>
        <authorList>
            <person name="Santini S."/>
            <person name="Schenkelaars Q."/>
            <person name="Jourda C."/>
            <person name="Duchesne M."/>
            <person name="Belahbib H."/>
            <person name="Rocher C."/>
            <person name="Selva M."/>
            <person name="Riesgo A."/>
            <person name="Vervoort M."/>
            <person name="Leys S.P."/>
            <person name="Kodjabachian L."/>
            <person name="Le Bivic A."/>
            <person name="Borchiellini C."/>
            <person name="Claverie J.M."/>
            <person name="Renard E."/>
        </authorList>
    </citation>
    <scope>NUCLEOTIDE SEQUENCE [LARGE SCALE GENOMIC DNA]</scope>
    <source>
        <strain evidence="2">SPO-2</strain>
    </source>
</reference>
<sequence length="125" mass="13824">MIVSGKFRGKKRNFRKRVSDSLGEGGDPTQDTDPVSIVQQAPTHMLEITSKQLDFQTHDSSNDEDSIEPVKLKRTSHSRKMTKDSLTHKAVSEIGSARDLCNTTGSLEIDPSRLELDTAPIDEVS</sequence>
<name>A0AAV7JDI0_9METZ</name>
<feature type="region of interest" description="Disordered" evidence="1">
    <location>
        <begin position="1"/>
        <end position="35"/>
    </location>
</feature>
<keyword evidence="3" id="KW-1185">Reference proteome</keyword>
<proteinExistence type="predicted"/>
<comment type="caution">
    <text evidence="2">The sequence shown here is derived from an EMBL/GenBank/DDBJ whole genome shotgun (WGS) entry which is preliminary data.</text>
</comment>
<gene>
    <name evidence="2" type="ORF">LOD99_12641</name>
</gene>
<dbReference type="AlphaFoldDB" id="A0AAV7JDI0"/>
<feature type="region of interest" description="Disordered" evidence="1">
    <location>
        <begin position="52"/>
        <end position="87"/>
    </location>
</feature>
<protein>
    <submittedName>
        <fullName evidence="2">Uncharacterized protein</fullName>
    </submittedName>
</protein>
<organism evidence="2 3">
    <name type="scientific">Oopsacas minuta</name>
    <dbReference type="NCBI Taxonomy" id="111878"/>
    <lineage>
        <taxon>Eukaryota</taxon>
        <taxon>Metazoa</taxon>
        <taxon>Porifera</taxon>
        <taxon>Hexactinellida</taxon>
        <taxon>Hexasterophora</taxon>
        <taxon>Lyssacinosida</taxon>
        <taxon>Leucopsacidae</taxon>
        <taxon>Oopsacas</taxon>
    </lineage>
</organism>
<evidence type="ECO:0000313" key="2">
    <source>
        <dbReference type="EMBL" id="KAI6646520.1"/>
    </source>
</evidence>
<dbReference type="Proteomes" id="UP001165289">
    <property type="component" value="Unassembled WGS sequence"/>
</dbReference>
<feature type="region of interest" description="Disordered" evidence="1">
    <location>
        <begin position="102"/>
        <end position="125"/>
    </location>
</feature>
<feature type="compositionally biased region" description="Basic residues" evidence="1">
    <location>
        <begin position="7"/>
        <end position="16"/>
    </location>
</feature>